<sequence>MQVIFDKLAENMQLIYRKAIDADNTLNALQKDGKGKFSNIFNSNEGFRVSSKRFMPYVEELSNDIAELSQKDDATIQAALPSVVQKLELLMKTLNQFQQSLRTKA</sequence>
<evidence type="ECO:0000313" key="2">
    <source>
        <dbReference type="Proteomes" id="UP001652504"/>
    </source>
</evidence>
<proteinExistence type="predicted"/>
<protein>
    <recommendedName>
        <fullName evidence="3">Prephenate dehydrogenase</fullName>
    </recommendedName>
</protein>
<dbReference type="RefSeq" id="WP_263710777.1">
    <property type="nucleotide sequence ID" value="NZ_JAOWKX010000001.1"/>
</dbReference>
<gene>
    <name evidence="1" type="ORF">OE749_02565</name>
</gene>
<evidence type="ECO:0008006" key="3">
    <source>
        <dbReference type="Google" id="ProtNLM"/>
    </source>
</evidence>
<accession>A0ABT3A4G6</accession>
<comment type="caution">
    <text evidence="1">The sequence shown here is derived from an EMBL/GenBank/DDBJ whole genome shotgun (WGS) entry which is preliminary data.</text>
</comment>
<dbReference type="Proteomes" id="UP001652504">
    <property type="component" value="Unassembled WGS sequence"/>
</dbReference>
<evidence type="ECO:0000313" key="1">
    <source>
        <dbReference type="EMBL" id="MCV2883581.1"/>
    </source>
</evidence>
<reference evidence="1 2" key="1">
    <citation type="submission" date="2022-10" db="EMBL/GenBank/DDBJ databases">
        <title>Aestuariibacter sp. AA17 isolated from Montipora capitata coral fragment.</title>
        <authorList>
            <person name="Emsley S.A."/>
            <person name="Pfannmuller K.M."/>
            <person name="Loughran R.M."/>
            <person name="Shlafstein M."/>
            <person name="Papke E."/>
            <person name="Saw J.H."/>
            <person name="Ushijima B."/>
            <person name="Videau P."/>
        </authorList>
    </citation>
    <scope>NUCLEOTIDE SEQUENCE [LARGE SCALE GENOMIC DNA]</scope>
    <source>
        <strain evidence="1 2">AA17</strain>
    </source>
</reference>
<organism evidence="1 2">
    <name type="scientific">Fluctibacter corallii</name>
    <dbReference type="NCBI Taxonomy" id="2984329"/>
    <lineage>
        <taxon>Bacteria</taxon>
        <taxon>Pseudomonadati</taxon>
        <taxon>Pseudomonadota</taxon>
        <taxon>Gammaproteobacteria</taxon>
        <taxon>Alteromonadales</taxon>
        <taxon>Alteromonadaceae</taxon>
        <taxon>Fluctibacter</taxon>
    </lineage>
</organism>
<name>A0ABT3A4G6_9ALTE</name>
<keyword evidence="2" id="KW-1185">Reference proteome</keyword>
<dbReference type="EMBL" id="JAOWKX010000001">
    <property type="protein sequence ID" value="MCV2883581.1"/>
    <property type="molecule type" value="Genomic_DNA"/>
</dbReference>